<feature type="transmembrane region" description="Helical" evidence="7">
    <location>
        <begin position="43"/>
        <end position="63"/>
    </location>
</feature>
<keyword evidence="6 7" id="KW-0472">Membrane</keyword>
<evidence type="ECO:0000313" key="10">
    <source>
        <dbReference type="Proteomes" id="UP001174208"/>
    </source>
</evidence>
<evidence type="ECO:0000256" key="6">
    <source>
        <dbReference type="ARBA" id="ARBA00023136"/>
    </source>
</evidence>
<accession>A0ABT8KF18</accession>
<keyword evidence="10" id="KW-1185">Reference proteome</keyword>
<evidence type="ECO:0000256" key="2">
    <source>
        <dbReference type="ARBA" id="ARBA00022448"/>
    </source>
</evidence>
<evidence type="ECO:0000256" key="7">
    <source>
        <dbReference type="SAM" id="Phobius"/>
    </source>
</evidence>
<dbReference type="InterPro" id="IPR036259">
    <property type="entry name" value="MFS_trans_sf"/>
</dbReference>
<feature type="transmembrane region" description="Helical" evidence="7">
    <location>
        <begin position="372"/>
        <end position="391"/>
    </location>
</feature>
<feature type="transmembrane region" description="Helical" evidence="7">
    <location>
        <begin position="310"/>
        <end position="331"/>
    </location>
</feature>
<evidence type="ECO:0000259" key="8">
    <source>
        <dbReference type="PROSITE" id="PS50850"/>
    </source>
</evidence>
<comment type="subcellular location">
    <subcellularLocation>
        <location evidence="1">Cell membrane</location>
        <topology evidence="1">Multi-pass membrane protein</topology>
    </subcellularLocation>
</comment>
<dbReference type="Gene3D" id="1.20.1250.20">
    <property type="entry name" value="MFS general substrate transporter like domains"/>
    <property type="match status" value="1"/>
</dbReference>
<gene>
    <name evidence="9" type="ORF">P5G50_16305</name>
</gene>
<comment type="caution">
    <text evidence="9">The sequence shown here is derived from an EMBL/GenBank/DDBJ whole genome shotgun (WGS) entry which is preliminary data.</text>
</comment>
<evidence type="ECO:0000256" key="1">
    <source>
        <dbReference type="ARBA" id="ARBA00004651"/>
    </source>
</evidence>
<feature type="transmembrane region" description="Helical" evidence="7">
    <location>
        <begin position="251"/>
        <end position="273"/>
    </location>
</feature>
<feature type="transmembrane region" description="Helical" evidence="7">
    <location>
        <begin position="75"/>
        <end position="95"/>
    </location>
</feature>
<reference evidence="9" key="1">
    <citation type="submission" date="2023-06" db="EMBL/GenBank/DDBJ databases">
        <title>MT1 and MT2 Draft Genomes of Novel Species.</title>
        <authorList>
            <person name="Venkateswaran K."/>
        </authorList>
    </citation>
    <scope>NUCLEOTIDE SEQUENCE</scope>
    <source>
        <strain evidence="9">F6_8S_P_1B</strain>
    </source>
</reference>
<organism evidence="9 10">
    <name type="scientific">Leifsonia williamsii</name>
    <dbReference type="NCBI Taxonomy" id="3035919"/>
    <lineage>
        <taxon>Bacteria</taxon>
        <taxon>Bacillati</taxon>
        <taxon>Actinomycetota</taxon>
        <taxon>Actinomycetes</taxon>
        <taxon>Micrococcales</taxon>
        <taxon>Microbacteriaceae</taxon>
        <taxon>Leifsonia</taxon>
    </lineage>
</organism>
<keyword evidence="2" id="KW-0813">Transport</keyword>
<dbReference type="RefSeq" id="WP_301211949.1">
    <property type="nucleotide sequence ID" value="NZ_JAROCF010000001.1"/>
</dbReference>
<feature type="transmembrane region" description="Helical" evidence="7">
    <location>
        <begin position="101"/>
        <end position="122"/>
    </location>
</feature>
<dbReference type="PANTHER" id="PTHR23517">
    <property type="entry name" value="RESISTANCE PROTEIN MDTM, PUTATIVE-RELATED-RELATED"/>
    <property type="match status" value="1"/>
</dbReference>
<dbReference type="Proteomes" id="UP001174208">
    <property type="component" value="Unassembled WGS sequence"/>
</dbReference>
<evidence type="ECO:0000256" key="4">
    <source>
        <dbReference type="ARBA" id="ARBA00022692"/>
    </source>
</evidence>
<evidence type="ECO:0000256" key="3">
    <source>
        <dbReference type="ARBA" id="ARBA00022475"/>
    </source>
</evidence>
<dbReference type="InterPro" id="IPR050171">
    <property type="entry name" value="MFS_Transporters"/>
</dbReference>
<dbReference type="InterPro" id="IPR011701">
    <property type="entry name" value="MFS"/>
</dbReference>
<sequence>MSRAAQRAPWRPVFVVMFLCSWCGNQFSPLLLMYKDVQHYSELTVNMFLGVYVLGLAPALLVAGALSDRHGRRPLMLAGVITALLASGSLAFGALGPAPIYAGRLLSGITVGIAMAVGTSWMKELSSPGHEPGVDTAAGARRASLAFTLGSATGALVAGGIAQFTAFGEELPFVVHIVLTLPALWLVLRVPETSTSGGERGPLITQLRVPAAGHRRFTRVVLIAAPWIFAAAALAYGYLPVLLGDRTGSWGLGYATLLTVIALGMASLVQPIAKRLHTVSSARGLVSALAIMAVGLAVLTGAVAARSLLLGLAAAVVLGAGMGVALVSGLLEVQRIASPRDLAGLTGVFYAVAYAGFLLPTLMAALTPPLPTLVLLAAVVVLAVLSALALLPASTRHLPHTPLAE</sequence>
<feature type="transmembrane region" description="Helical" evidence="7">
    <location>
        <begin position="343"/>
        <end position="366"/>
    </location>
</feature>
<evidence type="ECO:0000256" key="5">
    <source>
        <dbReference type="ARBA" id="ARBA00022989"/>
    </source>
</evidence>
<keyword evidence="5 7" id="KW-1133">Transmembrane helix</keyword>
<keyword evidence="3" id="KW-1003">Cell membrane</keyword>
<evidence type="ECO:0000313" key="9">
    <source>
        <dbReference type="EMBL" id="MDN4616014.1"/>
    </source>
</evidence>
<keyword evidence="4 7" id="KW-0812">Transmembrane</keyword>
<dbReference type="InterPro" id="IPR020846">
    <property type="entry name" value="MFS_dom"/>
</dbReference>
<dbReference type="SUPFAM" id="SSF103473">
    <property type="entry name" value="MFS general substrate transporter"/>
    <property type="match status" value="1"/>
</dbReference>
<dbReference type="PANTHER" id="PTHR23517:SF3">
    <property type="entry name" value="INTEGRAL MEMBRANE TRANSPORT PROTEIN"/>
    <property type="match status" value="1"/>
</dbReference>
<feature type="transmembrane region" description="Helical" evidence="7">
    <location>
        <begin position="285"/>
        <end position="304"/>
    </location>
</feature>
<dbReference type="Pfam" id="PF07690">
    <property type="entry name" value="MFS_1"/>
    <property type="match status" value="1"/>
</dbReference>
<proteinExistence type="predicted"/>
<feature type="transmembrane region" description="Helical" evidence="7">
    <location>
        <begin position="220"/>
        <end position="239"/>
    </location>
</feature>
<feature type="transmembrane region" description="Helical" evidence="7">
    <location>
        <begin position="143"/>
        <end position="167"/>
    </location>
</feature>
<feature type="transmembrane region" description="Helical" evidence="7">
    <location>
        <begin position="173"/>
        <end position="190"/>
    </location>
</feature>
<name>A0ABT8KF18_9MICO</name>
<dbReference type="EMBL" id="JAROCF010000001">
    <property type="protein sequence ID" value="MDN4616014.1"/>
    <property type="molecule type" value="Genomic_DNA"/>
</dbReference>
<feature type="domain" description="Major facilitator superfamily (MFS) profile" evidence="8">
    <location>
        <begin position="1"/>
        <end position="395"/>
    </location>
</feature>
<protein>
    <submittedName>
        <fullName evidence="9">MFS transporter</fullName>
    </submittedName>
</protein>
<feature type="transmembrane region" description="Helical" evidence="7">
    <location>
        <begin position="12"/>
        <end position="31"/>
    </location>
</feature>
<dbReference type="PROSITE" id="PS50850">
    <property type="entry name" value="MFS"/>
    <property type="match status" value="1"/>
</dbReference>